<dbReference type="SUPFAM" id="SSF103481">
    <property type="entry name" value="Multidrug resistance efflux transporter EmrE"/>
    <property type="match status" value="1"/>
</dbReference>
<name>T1DD92_9ZZZZ</name>
<evidence type="ECO:0000313" key="2">
    <source>
        <dbReference type="EMBL" id="EQD79414.1"/>
    </source>
</evidence>
<organism evidence="2">
    <name type="scientific">mine drainage metagenome</name>
    <dbReference type="NCBI Taxonomy" id="410659"/>
    <lineage>
        <taxon>unclassified sequences</taxon>
        <taxon>metagenomes</taxon>
        <taxon>ecological metagenomes</taxon>
    </lineage>
</organism>
<dbReference type="AlphaFoldDB" id="T1DD92"/>
<evidence type="ECO:0000259" key="1">
    <source>
        <dbReference type="Pfam" id="PF00892"/>
    </source>
</evidence>
<dbReference type="InterPro" id="IPR000620">
    <property type="entry name" value="EamA_dom"/>
</dbReference>
<reference evidence="2" key="2">
    <citation type="journal article" date="2014" name="ISME J.">
        <title>Microbial stratification in low pH oxic and suboxic macroscopic growths along an acid mine drainage.</title>
        <authorList>
            <person name="Mendez-Garcia C."/>
            <person name="Mesa V."/>
            <person name="Sprenger R.R."/>
            <person name="Richter M."/>
            <person name="Diez M.S."/>
            <person name="Solano J."/>
            <person name="Bargiela R."/>
            <person name="Golyshina O.V."/>
            <person name="Manteca A."/>
            <person name="Ramos J.L."/>
            <person name="Gallego J.R."/>
            <person name="Llorente I."/>
            <person name="Martins Dos Santos V.A."/>
            <person name="Jensen O.N."/>
            <person name="Pelaez A.I."/>
            <person name="Sanchez J."/>
            <person name="Ferrer M."/>
        </authorList>
    </citation>
    <scope>NUCLEOTIDE SEQUENCE</scope>
</reference>
<sequence length="88" mass="9575">ALYLAYFFWNKALSTLGSTRTSFLVNGQPVVTALGAIVFLGKPLSFHQVFGGLLMLSGYVLFFVPELSNKPLPLNNSLDVASNQEPLI</sequence>
<gene>
    <name evidence="2" type="ORF">B1A_01745</name>
</gene>
<accession>T1DD92</accession>
<dbReference type="Gene3D" id="1.10.3730.20">
    <property type="match status" value="1"/>
</dbReference>
<feature type="non-terminal residue" evidence="2">
    <location>
        <position position="1"/>
    </location>
</feature>
<keyword evidence="2" id="KW-0472">Membrane</keyword>
<reference evidence="2" key="1">
    <citation type="submission" date="2013-08" db="EMBL/GenBank/DDBJ databases">
        <authorList>
            <person name="Mendez C."/>
            <person name="Richter M."/>
            <person name="Ferrer M."/>
            <person name="Sanchez J."/>
        </authorList>
    </citation>
    <scope>NUCLEOTIDE SEQUENCE</scope>
</reference>
<feature type="domain" description="EamA" evidence="1">
    <location>
        <begin position="3"/>
        <end position="63"/>
    </location>
</feature>
<dbReference type="EMBL" id="AUZX01001318">
    <property type="protein sequence ID" value="EQD79414.1"/>
    <property type="molecule type" value="Genomic_DNA"/>
</dbReference>
<protein>
    <submittedName>
        <fullName evidence="2">Protein containing DUF6, transmembrane</fullName>
    </submittedName>
</protein>
<dbReference type="Pfam" id="PF00892">
    <property type="entry name" value="EamA"/>
    <property type="match status" value="1"/>
</dbReference>
<comment type="caution">
    <text evidence="2">The sequence shown here is derived from an EMBL/GenBank/DDBJ whole genome shotgun (WGS) entry which is preliminary data.</text>
</comment>
<dbReference type="InterPro" id="IPR037185">
    <property type="entry name" value="EmrE-like"/>
</dbReference>
<dbReference type="GO" id="GO:0016020">
    <property type="term" value="C:membrane"/>
    <property type="evidence" value="ECO:0007669"/>
    <property type="project" value="InterPro"/>
</dbReference>
<keyword evidence="2" id="KW-0812">Transmembrane</keyword>
<proteinExistence type="predicted"/>